<dbReference type="InterPro" id="IPR029060">
    <property type="entry name" value="PIN-like_dom_sf"/>
</dbReference>
<dbReference type="PANTHER" id="PTHR15665:SF1">
    <property type="entry name" value="PROTEIN ASTEROID HOMOLOG 1"/>
    <property type="match status" value="1"/>
</dbReference>
<dbReference type="AlphaFoldDB" id="A0A164W1D2"/>
<keyword evidence="3" id="KW-1185">Reference proteome</keyword>
<comment type="similarity">
    <text evidence="1">Belongs to the asteroid family.</text>
</comment>
<dbReference type="PANTHER" id="PTHR15665">
    <property type="entry name" value="ASTEROID PROTEIN"/>
    <property type="match status" value="1"/>
</dbReference>
<evidence type="ECO:0000256" key="1">
    <source>
        <dbReference type="ARBA" id="ARBA00007398"/>
    </source>
</evidence>
<sequence length="724" mass="80472">MSESLPAYLRRYREQLGENHESQIESTISTRHEFVLDGTSFISFLWSASALPWVYGGEYAAFARIVSGVLEGLMSCGIRTHLVFDGPTRSVDIQRSIKHTVDTQIGPSVLFHRTSQVARSSARFLNESSILPPLCYEACIAALDTLSYDCARYHAEGDTKRFCVELASKLNGFVAGSNSELVFYTTTGYQGYIPLDSLSWILPTKHDEILDQNDPDPAQFMVVNRGKKHKPVARGISPPPSDCIGISFFAYQPSRLAKKLSLPPTALSLLGAFLGNQLSNALPVNLYRQHFQKHHNDVIYVASVIEAALSSKARQKPLSGFILIRNVIDTLMWRPELLSSSDHDTMTSVIVDCTLQYVIEQPLGGPAQSLWPTKLCPLHPIDSCPLSLLKLIPGTSSESSLDSHHSLYSKAILSYIDAYWKGNLSPNIINLFDCGTFWPIIFLENPDQESCQVTVGRGIRLEIYKILGHFFQSQLPLLPEVGMSAPVDDLLKSSENSIYESPTQVTEYIRKGSSLSACPIILPEDVLHPELPVICQGDNDRLNYFLSAMGSCTPLVMSLPKECLMVVACMRWVVQTAVWSCPEAQLALYACLPGSETFGSKPILNNEKAIQHTAEILAAFENANYLRQVLLLPERIPHCAQHFSGMQLHSLFGWESFDVARLHLHANWSLCWHALSEGLDSYLAMVPERKQKQKLVKNTKSSPAVKIPLKPSLFTMLGDLEEDG</sequence>
<name>A0A164W1D2_9AGAM</name>
<dbReference type="EMBL" id="KV419404">
    <property type="protein sequence ID" value="KZS94660.1"/>
    <property type="molecule type" value="Genomic_DNA"/>
</dbReference>
<organism evidence="2 3">
    <name type="scientific">Sistotremastrum niveocremeum HHB9708</name>
    <dbReference type="NCBI Taxonomy" id="1314777"/>
    <lineage>
        <taxon>Eukaryota</taxon>
        <taxon>Fungi</taxon>
        <taxon>Dikarya</taxon>
        <taxon>Basidiomycota</taxon>
        <taxon>Agaricomycotina</taxon>
        <taxon>Agaricomycetes</taxon>
        <taxon>Sistotremastrales</taxon>
        <taxon>Sistotremastraceae</taxon>
        <taxon>Sertulicium</taxon>
        <taxon>Sertulicium niveocremeum</taxon>
    </lineage>
</organism>
<evidence type="ECO:0000313" key="3">
    <source>
        <dbReference type="Proteomes" id="UP000076722"/>
    </source>
</evidence>
<evidence type="ECO:0008006" key="4">
    <source>
        <dbReference type="Google" id="ProtNLM"/>
    </source>
</evidence>
<proteinExistence type="inferred from homology"/>
<gene>
    <name evidence="2" type="ORF">SISNIDRAFT_549196</name>
</gene>
<dbReference type="STRING" id="1314777.A0A164W1D2"/>
<protein>
    <recommendedName>
        <fullName evidence="4">Asteroid domain-containing protein</fullName>
    </recommendedName>
</protein>
<dbReference type="Gene3D" id="3.40.50.1010">
    <property type="entry name" value="5'-nuclease"/>
    <property type="match status" value="1"/>
</dbReference>
<dbReference type="Proteomes" id="UP000076722">
    <property type="component" value="Unassembled WGS sequence"/>
</dbReference>
<evidence type="ECO:0000313" key="2">
    <source>
        <dbReference type="EMBL" id="KZS94660.1"/>
    </source>
</evidence>
<dbReference type="OrthoDB" id="25987at2759"/>
<dbReference type="SUPFAM" id="SSF88723">
    <property type="entry name" value="PIN domain-like"/>
    <property type="match status" value="1"/>
</dbReference>
<accession>A0A164W1D2</accession>
<reference evidence="2 3" key="1">
    <citation type="journal article" date="2016" name="Mol. Biol. Evol.">
        <title>Comparative Genomics of Early-Diverging Mushroom-Forming Fungi Provides Insights into the Origins of Lignocellulose Decay Capabilities.</title>
        <authorList>
            <person name="Nagy L.G."/>
            <person name="Riley R."/>
            <person name="Tritt A."/>
            <person name="Adam C."/>
            <person name="Daum C."/>
            <person name="Floudas D."/>
            <person name="Sun H."/>
            <person name="Yadav J.S."/>
            <person name="Pangilinan J."/>
            <person name="Larsson K.H."/>
            <person name="Matsuura K."/>
            <person name="Barry K."/>
            <person name="Labutti K."/>
            <person name="Kuo R."/>
            <person name="Ohm R.A."/>
            <person name="Bhattacharya S.S."/>
            <person name="Shirouzu T."/>
            <person name="Yoshinaga Y."/>
            <person name="Martin F.M."/>
            <person name="Grigoriev I.V."/>
            <person name="Hibbett D.S."/>
        </authorList>
    </citation>
    <scope>NUCLEOTIDE SEQUENCE [LARGE SCALE GENOMIC DNA]</scope>
    <source>
        <strain evidence="2 3">HHB9708</strain>
    </source>
</reference>
<dbReference type="InterPro" id="IPR026832">
    <property type="entry name" value="Asteroid"/>
</dbReference>